<dbReference type="Gene3D" id="3.30.70.330">
    <property type="match status" value="1"/>
</dbReference>
<dbReference type="EMBL" id="JAUNZN010000019">
    <property type="protein sequence ID" value="KAK4810231.1"/>
    <property type="molecule type" value="Genomic_DNA"/>
</dbReference>
<dbReference type="GO" id="GO:0005794">
    <property type="term" value="C:Golgi apparatus"/>
    <property type="evidence" value="ECO:0007669"/>
    <property type="project" value="UniProtKB-ARBA"/>
</dbReference>
<accession>A0AAN7NEV8</accession>
<dbReference type="GO" id="GO:0003925">
    <property type="term" value="F:G protein activity"/>
    <property type="evidence" value="ECO:0007669"/>
    <property type="project" value="UniProtKB-EC"/>
</dbReference>
<comment type="subcellular location">
    <subcellularLocation>
        <location evidence="12">Endomembrane system</location>
        <topology evidence="12">Lipid-anchor</topology>
    </subcellularLocation>
</comment>
<organism evidence="21 22">
    <name type="scientific">Mycteria americana</name>
    <name type="common">Wood stork</name>
    <dbReference type="NCBI Taxonomy" id="33587"/>
    <lineage>
        <taxon>Eukaryota</taxon>
        <taxon>Metazoa</taxon>
        <taxon>Chordata</taxon>
        <taxon>Craniata</taxon>
        <taxon>Vertebrata</taxon>
        <taxon>Euteleostomi</taxon>
        <taxon>Archelosauria</taxon>
        <taxon>Archosauria</taxon>
        <taxon>Dinosauria</taxon>
        <taxon>Saurischia</taxon>
        <taxon>Theropoda</taxon>
        <taxon>Coelurosauria</taxon>
        <taxon>Aves</taxon>
        <taxon>Neognathae</taxon>
        <taxon>Neoaves</taxon>
        <taxon>Aequornithes</taxon>
        <taxon>Ciconiiformes</taxon>
        <taxon>Ciconiidae</taxon>
        <taxon>Mycteria</taxon>
    </lineage>
</organism>
<keyword evidence="5" id="KW-0547">Nucleotide-binding</keyword>
<evidence type="ECO:0000256" key="15">
    <source>
        <dbReference type="ARBA" id="ARBA00061455"/>
    </source>
</evidence>
<comment type="subunit">
    <text evidence="16">Part of the activated spliceosome B/catalytic step 1 spliceosome, one of the forms of the spliceosome which has a well-formed active site but still cannot catalyze the branching reaction and is composed of at least 52 proteins, the U2, U5 and U6 snRNAs and the pre-mRNA. Component of the minor spliceosome, which splices U12-type introns.</text>
</comment>
<dbReference type="NCBIfam" id="TIGR00231">
    <property type="entry name" value="small_GTP"/>
    <property type="match status" value="1"/>
</dbReference>
<keyword evidence="22" id="KW-1185">Reference proteome</keyword>
<dbReference type="SUPFAM" id="SSF54928">
    <property type="entry name" value="RNA-binding domain, RBD"/>
    <property type="match status" value="1"/>
</dbReference>
<comment type="function">
    <text evidence="14">Involved in pre-mRNA splicing as component of the activated spliceosome. As a component of the minor spliceosome, involved in the splicing of U12-type introns in pre-mRNAs.</text>
</comment>
<gene>
    <name evidence="21" type="ORF">QYF61_012400</name>
</gene>
<dbReference type="Gene3D" id="3.40.50.300">
    <property type="entry name" value="P-loop containing nucleotide triphosphate hydrolases"/>
    <property type="match status" value="1"/>
</dbReference>
<evidence type="ECO:0000256" key="2">
    <source>
        <dbReference type="ARBA" id="ARBA00006270"/>
    </source>
</evidence>
<proteinExistence type="inferred from homology"/>
<evidence type="ECO:0000256" key="12">
    <source>
        <dbReference type="ARBA" id="ARBA00037868"/>
    </source>
</evidence>
<dbReference type="CDD" id="cd12411">
    <property type="entry name" value="RRM_ist3_like"/>
    <property type="match status" value="1"/>
</dbReference>
<evidence type="ECO:0000256" key="19">
    <source>
        <dbReference type="SAM" id="MobiDB-lite"/>
    </source>
</evidence>
<evidence type="ECO:0000256" key="7">
    <source>
        <dbReference type="ARBA" id="ARBA00022884"/>
    </source>
</evidence>
<keyword evidence="11" id="KW-0636">Prenylation</keyword>
<evidence type="ECO:0000259" key="20">
    <source>
        <dbReference type="PROSITE" id="PS50102"/>
    </source>
</evidence>
<sequence length="614" mass="68718">MAAGGGGRPPGPESSLEPYVQTRIFKIIVIGDSNVGKTCLTFRFCGGTFPDKTEATIGVDFREKTVEIEGERIKVQVWDTAGQERFRKSMVEHYYRNVHAVVFVYDVTKMTSFTNLKMWIEECNGHAVPPLVPRVLVGNKCDLKDLIQVPSSMALKFADAHNMLLFETSAKDPKESQNVDAIFMCLACRLKVQRSLLCRDLEGRPGQARRLEPTHDANALGVALRGSARLGSAPLGNARLGSATLGSARLGSARLGRRGERSAARMRGGGRRRSVRRRHHEVCGARREGRSGCPPRPAPGADRALALSPLTKVKLINELNAREAELGVQEAVSWHAEYKDSAWIFVGGLHYELTEGDVICVFSQYGEVVNINLVRDKKTGKSKGFCFLCYEDQRSTILAVDNFNGIKIKGRTIRVDHVANYRPPKDSDDLDDVTKALHAKGCGVKTPPHTSSDSLSEDDDVPVKKQKDEEKSRQERQKQSSQAAKRAVSAEEAHPRIKIKKEKEDPAYERYASGSQQPWKGPERKPVSRTQREEEERRYQRPSERRGEKSCQDQRGQSGLWEEREKREEAGRKGDGHSSRREECPEGGRSRERGTREPHPRHRERSSARGSSRC</sequence>
<feature type="region of interest" description="Disordered" evidence="19">
    <location>
        <begin position="254"/>
        <end position="280"/>
    </location>
</feature>
<evidence type="ECO:0000256" key="9">
    <source>
        <dbReference type="ARBA" id="ARBA00023136"/>
    </source>
</evidence>
<dbReference type="Proteomes" id="UP001333110">
    <property type="component" value="Unassembled WGS sequence"/>
</dbReference>
<evidence type="ECO:0000256" key="6">
    <source>
        <dbReference type="ARBA" id="ARBA00022801"/>
    </source>
</evidence>
<dbReference type="GO" id="GO:0000398">
    <property type="term" value="P:mRNA splicing, via spliceosome"/>
    <property type="evidence" value="ECO:0007669"/>
    <property type="project" value="InterPro"/>
</dbReference>
<dbReference type="SMART" id="SM00173">
    <property type="entry name" value="RAS"/>
    <property type="match status" value="1"/>
</dbReference>
<evidence type="ECO:0000256" key="4">
    <source>
        <dbReference type="ARBA" id="ARBA00022481"/>
    </source>
</evidence>
<dbReference type="InterPro" id="IPR012677">
    <property type="entry name" value="Nucleotide-bd_a/b_plait_sf"/>
</dbReference>
<feature type="compositionally biased region" description="Basic and acidic residues" evidence="19">
    <location>
        <begin position="521"/>
        <end position="552"/>
    </location>
</feature>
<evidence type="ECO:0000256" key="8">
    <source>
        <dbReference type="ARBA" id="ARBA00023134"/>
    </source>
</evidence>
<evidence type="ECO:0000256" key="5">
    <source>
        <dbReference type="ARBA" id="ARBA00022741"/>
    </source>
</evidence>
<evidence type="ECO:0000256" key="1">
    <source>
        <dbReference type="ARBA" id="ARBA00001946"/>
    </source>
</evidence>
<comment type="caution">
    <text evidence="21">The sequence shown here is derived from an EMBL/GenBank/DDBJ whole genome shotgun (WGS) entry which is preliminary data.</text>
</comment>
<comment type="similarity">
    <text evidence="2">Belongs to the small GTPase superfamily. Rab family.</text>
</comment>
<dbReference type="InterPro" id="IPR041822">
    <property type="entry name" value="Rab33A/B"/>
</dbReference>
<dbReference type="Pfam" id="PF00071">
    <property type="entry name" value="Ras"/>
    <property type="match status" value="1"/>
</dbReference>
<dbReference type="InterPro" id="IPR005225">
    <property type="entry name" value="Small_GTP-bd"/>
</dbReference>
<dbReference type="AlphaFoldDB" id="A0AAN7NEV8"/>
<comment type="catalytic activity">
    <reaction evidence="13">
        <text>GTP + H2O = GDP + phosphate + H(+)</text>
        <dbReference type="Rhea" id="RHEA:19669"/>
        <dbReference type="ChEBI" id="CHEBI:15377"/>
        <dbReference type="ChEBI" id="CHEBI:15378"/>
        <dbReference type="ChEBI" id="CHEBI:37565"/>
        <dbReference type="ChEBI" id="CHEBI:43474"/>
        <dbReference type="ChEBI" id="CHEBI:58189"/>
        <dbReference type="EC" id="3.6.5.2"/>
    </reaction>
    <physiologicalReaction direction="left-to-right" evidence="13">
        <dbReference type="Rhea" id="RHEA:19670"/>
    </physiologicalReaction>
</comment>
<feature type="compositionally biased region" description="Basic and acidic residues" evidence="19">
    <location>
        <begin position="561"/>
        <end position="598"/>
    </location>
</feature>
<keyword evidence="6" id="KW-0378">Hydrolase</keyword>
<dbReference type="PROSITE" id="PS51419">
    <property type="entry name" value="RAB"/>
    <property type="match status" value="1"/>
</dbReference>
<feature type="domain" description="RRM" evidence="20">
    <location>
        <begin position="342"/>
        <end position="420"/>
    </location>
</feature>
<keyword evidence="10" id="KW-0449">Lipoprotein</keyword>
<feature type="compositionally biased region" description="Basic and acidic residues" evidence="19">
    <location>
        <begin position="488"/>
        <end position="508"/>
    </location>
</feature>
<reference evidence="21 22" key="1">
    <citation type="journal article" date="2023" name="J. Hered.">
        <title>Chromosome-level genome of the wood stork (Mycteria americana) provides insight into avian chromosome evolution.</title>
        <authorList>
            <person name="Flamio R. Jr."/>
            <person name="Ramstad K.M."/>
        </authorList>
    </citation>
    <scope>NUCLEOTIDE SEQUENCE [LARGE SCALE GENOMIC DNA]</scope>
    <source>
        <strain evidence="21">JAX WOST 10</strain>
    </source>
</reference>
<dbReference type="FunFam" id="3.30.70.330:FF:000218">
    <property type="entry name" value="RNA-binding motif protein, X-linked 2"/>
    <property type="match status" value="1"/>
</dbReference>
<dbReference type="Pfam" id="PF00076">
    <property type="entry name" value="RRM_1"/>
    <property type="match status" value="1"/>
</dbReference>
<keyword evidence="4" id="KW-0488">Methylation</keyword>
<evidence type="ECO:0000256" key="17">
    <source>
        <dbReference type="ARBA" id="ARBA00074390"/>
    </source>
</evidence>
<dbReference type="SMART" id="SM00176">
    <property type="entry name" value="RAN"/>
    <property type="match status" value="1"/>
</dbReference>
<keyword evidence="9" id="KW-0472">Membrane</keyword>
<dbReference type="PROSITE" id="PS51421">
    <property type="entry name" value="RAS"/>
    <property type="match status" value="1"/>
</dbReference>
<dbReference type="SMART" id="SM00174">
    <property type="entry name" value="RHO"/>
    <property type="match status" value="1"/>
</dbReference>
<feature type="compositionally biased region" description="Basic and acidic residues" evidence="19">
    <location>
        <begin position="461"/>
        <end position="478"/>
    </location>
</feature>
<dbReference type="PROSITE" id="PS50102">
    <property type="entry name" value="RRM"/>
    <property type="match status" value="1"/>
</dbReference>
<comment type="cofactor">
    <cofactor evidence="1">
        <name>Mg(2+)</name>
        <dbReference type="ChEBI" id="CHEBI:18420"/>
    </cofactor>
</comment>
<keyword evidence="8" id="KW-0342">GTP-binding</keyword>
<dbReference type="FunFam" id="3.40.50.300:FF:000516">
    <property type="entry name" value="RAB33B, member RAS oncogene family"/>
    <property type="match status" value="1"/>
</dbReference>
<dbReference type="EC" id="3.6.5.2" evidence="3"/>
<dbReference type="GO" id="GO:0005525">
    <property type="term" value="F:GTP binding"/>
    <property type="evidence" value="ECO:0007669"/>
    <property type="project" value="UniProtKB-KW"/>
</dbReference>
<feature type="compositionally biased region" description="Basic residues" evidence="19">
    <location>
        <begin position="268"/>
        <end position="280"/>
    </location>
</feature>
<dbReference type="GO" id="GO:0003723">
    <property type="term" value="F:RNA binding"/>
    <property type="evidence" value="ECO:0007669"/>
    <property type="project" value="UniProtKB-UniRule"/>
</dbReference>
<comment type="similarity">
    <text evidence="15">Belongs to the IST3 family.</text>
</comment>
<evidence type="ECO:0000256" key="10">
    <source>
        <dbReference type="ARBA" id="ARBA00023288"/>
    </source>
</evidence>
<evidence type="ECO:0000313" key="22">
    <source>
        <dbReference type="Proteomes" id="UP001333110"/>
    </source>
</evidence>
<dbReference type="InterPro" id="IPR001806">
    <property type="entry name" value="Small_GTPase"/>
</dbReference>
<dbReference type="GO" id="GO:0032482">
    <property type="term" value="P:Rab protein signal transduction"/>
    <property type="evidence" value="ECO:0007669"/>
    <property type="project" value="InterPro"/>
</dbReference>
<dbReference type="InterPro" id="IPR045844">
    <property type="entry name" value="RRM_Ist3-like"/>
</dbReference>
<feature type="region of interest" description="Disordered" evidence="19">
    <location>
        <begin position="440"/>
        <end position="614"/>
    </location>
</feature>
<dbReference type="InterPro" id="IPR035979">
    <property type="entry name" value="RBD_domain_sf"/>
</dbReference>
<dbReference type="InterPro" id="IPR000504">
    <property type="entry name" value="RRM_dom"/>
</dbReference>
<dbReference type="InterPro" id="IPR027417">
    <property type="entry name" value="P-loop_NTPase"/>
</dbReference>
<evidence type="ECO:0000256" key="13">
    <source>
        <dbReference type="ARBA" id="ARBA00047660"/>
    </source>
</evidence>
<evidence type="ECO:0000256" key="18">
    <source>
        <dbReference type="PROSITE-ProRule" id="PRU00176"/>
    </source>
</evidence>
<keyword evidence="7 18" id="KW-0694">RNA-binding</keyword>
<evidence type="ECO:0000256" key="11">
    <source>
        <dbReference type="ARBA" id="ARBA00023289"/>
    </source>
</evidence>
<dbReference type="SMART" id="SM00175">
    <property type="entry name" value="RAB"/>
    <property type="match status" value="1"/>
</dbReference>
<dbReference type="CDD" id="cd04115">
    <property type="entry name" value="Rab33B_Rab33A"/>
    <property type="match status" value="1"/>
</dbReference>
<evidence type="ECO:0000256" key="3">
    <source>
        <dbReference type="ARBA" id="ARBA00011984"/>
    </source>
</evidence>
<evidence type="ECO:0000256" key="16">
    <source>
        <dbReference type="ARBA" id="ARBA00064744"/>
    </source>
</evidence>
<name>A0AAN7NEV8_MYCAM</name>
<dbReference type="GO" id="GO:0005654">
    <property type="term" value="C:nucleoplasm"/>
    <property type="evidence" value="ECO:0007669"/>
    <property type="project" value="UniProtKB-ARBA"/>
</dbReference>
<dbReference type="PANTHER" id="PTHR47978">
    <property type="match status" value="1"/>
</dbReference>
<protein>
    <recommendedName>
        <fullName evidence="17">RNA-binding motif protein, X-linked 2</fullName>
        <ecNumber evidence="3">3.6.5.2</ecNumber>
    </recommendedName>
</protein>
<dbReference type="SUPFAM" id="SSF52540">
    <property type="entry name" value="P-loop containing nucleoside triphosphate hydrolases"/>
    <property type="match status" value="1"/>
</dbReference>
<evidence type="ECO:0000313" key="21">
    <source>
        <dbReference type="EMBL" id="KAK4810231.1"/>
    </source>
</evidence>
<dbReference type="SMART" id="SM00360">
    <property type="entry name" value="RRM"/>
    <property type="match status" value="1"/>
</dbReference>
<evidence type="ECO:0000256" key="14">
    <source>
        <dbReference type="ARBA" id="ARBA00053249"/>
    </source>
</evidence>
<dbReference type="PRINTS" id="PR00449">
    <property type="entry name" value="RASTRNSFRMNG"/>
</dbReference>